<feature type="transmembrane region" description="Helical" evidence="1">
    <location>
        <begin position="141"/>
        <end position="162"/>
    </location>
</feature>
<keyword evidence="1" id="KW-0812">Transmembrane</keyword>
<organism evidence="2 3">
    <name type="scientific">Acinetobacter phage vB_AbaM_ME3</name>
    <dbReference type="NCBI Taxonomy" id="1837876"/>
    <lineage>
        <taxon>Viruses</taxon>
        <taxon>Duplodnaviria</taxon>
        <taxon>Heunggongvirae</taxon>
        <taxon>Uroviricota</taxon>
        <taxon>Caudoviricetes</taxon>
        <taxon>Metrivirus</taxon>
        <taxon>Metrivirus ME3</taxon>
    </lineage>
</organism>
<evidence type="ECO:0000313" key="2">
    <source>
        <dbReference type="EMBL" id="AND75409.1"/>
    </source>
</evidence>
<evidence type="ECO:0000256" key="1">
    <source>
        <dbReference type="SAM" id="Phobius"/>
    </source>
</evidence>
<proteinExistence type="predicted"/>
<reference evidence="3" key="1">
    <citation type="submission" date="2016-03" db="EMBL/GenBank/DDBJ databases">
        <title>Characterization of Acinetobacter baumannii phage vB_AbaM_ME3.</title>
        <authorList>
            <person name="Buttimer C.T.H."/>
            <person name="Elbreki M."/>
            <person name="Coffey A."/>
        </authorList>
    </citation>
    <scope>NUCLEOTIDE SEQUENCE [LARGE SCALE GENOMIC DNA]</scope>
</reference>
<evidence type="ECO:0000313" key="3">
    <source>
        <dbReference type="Proteomes" id="UP000225947"/>
    </source>
</evidence>
<keyword evidence="1" id="KW-1133">Transmembrane helix</keyword>
<dbReference type="Proteomes" id="UP000225947">
    <property type="component" value="Segment"/>
</dbReference>
<dbReference type="EMBL" id="KU935715">
    <property type="protein sequence ID" value="AND75409.1"/>
    <property type="molecule type" value="Genomic_DNA"/>
</dbReference>
<accession>A0A172Q0U1</accession>
<protein>
    <submittedName>
        <fullName evidence="2">Putative membrane protein</fullName>
    </submittedName>
</protein>
<dbReference type="SMR" id="A0A172Q0U1"/>
<keyword evidence="3" id="KW-1185">Reference proteome</keyword>
<keyword evidence="1" id="KW-0472">Membrane</keyword>
<gene>
    <name evidence="2" type="ORF">ME3_248</name>
</gene>
<sequence>MMLTEEELRDSWHEQYLHYCKTNPSAKTIVACHTKVFKQLNALQVRHMGYWWLRYKYGFASYYNDHKIPDSLVVSVNQALTTTVQTGYTEENLFRNLSQAFTNNRNFFDYVYDCHVRDQEIWNKCQAKAKLKMEKDKPKDYTNILAVILVICICLLIAFFYVR</sequence>
<name>A0A172Q0U1_9CAUD</name>